<dbReference type="PANTHER" id="PTHR33233:SF17">
    <property type="entry name" value="DUF4283 DOMAIN-CONTAINING PROTEIN"/>
    <property type="match status" value="1"/>
</dbReference>
<dbReference type="PANTHER" id="PTHR33233">
    <property type="entry name" value="ENDONUCLEASE/EXONUCLEASE/PHOSPHATASE"/>
    <property type="match status" value="1"/>
</dbReference>
<evidence type="ECO:0000313" key="1">
    <source>
        <dbReference type="EMBL" id="KAK6796159.1"/>
    </source>
</evidence>
<reference evidence="1 2" key="1">
    <citation type="submission" date="2024-02" db="EMBL/GenBank/DDBJ databases">
        <title>de novo genome assembly of Solanum bulbocastanum strain 11H21.</title>
        <authorList>
            <person name="Hosaka A.J."/>
        </authorList>
    </citation>
    <scope>NUCLEOTIDE SEQUENCE [LARGE SCALE GENOMIC DNA]</scope>
    <source>
        <tissue evidence="1">Young leaves</tissue>
    </source>
</reference>
<proteinExistence type="predicted"/>
<keyword evidence="2" id="KW-1185">Reference proteome</keyword>
<organism evidence="1 2">
    <name type="scientific">Solanum bulbocastanum</name>
    <name type="common">Wild potato</name>
    <dbReference type="NCBI Taxonomy" id="147425"/>
    <lineage>
        <taxon>Eukaryota</taxon>
        <taxon>Viridiplantae</taxon>
        <taxon>Streptophyta</taxon>
        <taxon>Embryophyta</taxon>
        <taxon>Tracheophyta</taxon>
        <taxon>Spermatophyta</taxon>
        <taxon>Magnoliopsida</taxon>
        <taxon>eudicotyledons</taxon>
        <taxon>Gunneridae</taxon>
        <taxon>Pentapetalae</taxon>
        <taxon>asterids</taxon>
        <taxon>lamiids</taxon>
        <taxon>Solanales</taxon>
        <taxon>Solanaceae</taxon>
        <taxon>Solanoideae</taxon>
        <taxon>Solaneae</taxon>
        <taxon>Solanum</taxon>
    </lineage>
</organism>
<comment type="caution">
    <text evidence="1">The sequence shown here is derived from an EMBL/GenBank/DDBJ whole genome shotgun (WGS) entry which is preliminary data.</text>
</comment>
<dbReference type="EMBL" id="JBANQN010000002">
    <property type="protein sequence ID" value="KAK6796159.1"/>
    <property type="molecule type" value="Genomic_DNA"/>
</dbReference>
<dbReference type="AlphaFoldDB" id="A0AAN8U0G0"/>
<name>A0AAN8U0G0_SOLBU</name>
<protein>
    <submittedName>
        <fullName evidence="1">Uncharacterized protein</fullName>
    </submittedName>
</protein>
<gene>
    <name evidence="1" type="ORF">RDI58_003860</name>
</gene>
<evidence type="ECO:0000313" key="2">
    <source>
        <dbReference type="Proteomes" id="UP001371456"/>
    </source>
</evidence>
<dbReference type="Proteomes" id="UP001371456">
    <property type="component" value="Unassembled WGS sequence"/>
</dbReference>
<sequence>MNGIVTLVNSYLGMERTNIGLGLRLSVTKPNDEEFLKAGARRSGLNLDDVKSTEATKQNEKGVPGRKNWKGLFQDTIIGAKGMELSYVPLVLQDGKPLVKLSEEDVEIGNETWSIATILYVIRNTPSIGAIMRFIATEWNFMAKPKEV</sequence>
<accession>A0AAN8U0G0</accession>